<dbReference type="Gene3D" id="3.30.565.10">
    <property type="entry name" value="Histidine kinase-like ATPase, C-terminal domain"/>
    <property type="match status" value="1"/>
</dbReference>
<sequence length="549" mass="59767">MIFSSKRRPRRSGPLLLGVNTLRRAVQVAWRRSLQLRVVVLTLGMSAVVILGLGFVLTSQITDRVLDVKVRAATEQIVRARVTAGGIVGGEEARSLTSSLQLARNTLMSKTDPAAGSGTAGAFDAVLVVPGEGPRAATTAGPVDQVPAALREFVKAGQVSYQYATVHVEGFSGPALVIGTPTTSRITNLELYLIYPLGTERNTISMVRGTIATGGLVLLVLLAGIALLVSRQVVLPVRSASRIAERFAEGHLSERMPVRGEDDMARLAVSFNDMAESLSREITQLEEFGNLQRRFTSDVSHELRTPLTTVRMAADLIHDHSEDLEPSLRRSTELLVSELDRFESLLNDLLEISRHDAGVAELSVESVDLRSTVNSALENVGHLAADAEVQLKVDMPGDQVIAEVDPRRVERILRNLIANAIDHAEHKPVVIRMAADEDTVAVTVRDHGVGLRPGEEKLVFSRFWRADPSRVRRSGGTGLGLAISVEDARLHQGRLEAWGEPGKGACFRLTLPLVRGHKVTTSPLPMKPVSAAERRERRQRAREHAERIG</sequence>
<evidence type="ECO:0000259" key="18">
    <source>
        <dbReference type="PROSITE" id="PS50885"/>
    </source>
</evidence>
<feature type="compositionally biased region" description="Basic and acidic residues" evidence="15">
    <location>
        <begin position="532"/>
        <end position="549"/>
    </location>
</feature>
<feature type="region of interest" description="Disordered" evidence="15">
    <location>
        <begin position="519"/>
        <end position="549"/>
    </location>
</feature>
<dbReference type="InterPro" id="IPR003660">
    <property type="entry name" value="HAMP_dom"/>
</dbReference>
<evidence type="ECO:0000313" key="19">
    <source>
        <dbReference type="EMBL" id="PQM49792.1"/>
    </source>
</evidence>
<dbReference type="CDD" id="cd00082">
    <property type="entry name" value="HisKA"/>
    <property type="match status" value="1"/>
</dbReference>
<evidence type="ECO:0000256" key="6">
    <source>
        <dbReference type="ARBA" id="ARBA00022679"/>
    </source>
</evidence>
<dbReference type="FunFam" id="1.10.287.130:FF:000010">
    <property type="entry name" value="Two-component sensor histidine kinase"/>
    <property type="match status" value="1"/>
</dbReference>
<dbReference type="InterPro" id="IPR004358">
    <property type="entry name" value="Sig_transdc_His_kin-like_C"/>
</dbReference>
<keyword evidence="12" id="KW-0902">Two-component regulatory system</keyword>
<dbReference type="PANTHER" id="PTHR43547">
    <property type="entry name" value="TWO-COMPONENT HISTIDINE KINASE"/>
    <property type="match status" value="1"/>
</dbReference>
<proteinExistence type="predicted"/>
<dbReference type="InterPro" id="IPR005467">
    <property type="entry name" value="His_kinase_dom"/>
</dbReference>
<dbReference type="FunFam" id="3.30.565.10:FF:000013">
    <property type="entry name" value="Two-component sensor histidine kinase"/>
    <property type="match status" value="1"/>
</dbReference>
<evidence type="ECO:0000256" key="13">
    <source>
        <dbReference type="ARBA" id="ARBA00023136"/>
    </source>
</evidence>
<evidence type="ECO:0000259" key="17">
    <source>
        <dbReference type="PROSITE" id="PS50109"/>
    </source>
</evidence>
<reference evidence="19 20" key="1">
    <citation type="submission" date="2018-02" db="EMBL/GenBank/DDBJ databases">
        <title>Draft genome sequence of Mycobacterium virginiense isolated from mud of a swine farm in Japan.</title>
        <authorList>
            <person name="Ohya K."/>
        </authorList>
    </citation>
    <scope>NUCLEOTIDE SEQUENCE [LARGE SCALE GENOMIC DNA]</scope>
    <source>
        <strain evidence="19 20">GF75</strain>
    </source>
</reference>
<feature type="domain" description="HAMP" evidence="18">
    <location>
        <begin position="231"/>
        <end position="283"/>
    </location>
</feature>
<evidence type="ECO:0000256" key="10">
    <source>
        <dbReference type="ARBA" id="ARBA00022840"/>
    </source>
</evidence>
<keyword evidence="6" id="KW-0808">Transferase</keyword>
<keyword evidence="9 19" id="KW-0418">Kinase</keyword>
<dbReference type="InterPro" id="IPR036890">
    <property type="entry name" value="HATPase_C_sf"/>
</dbReference>
<dbReference type="Pfam" id="PF00672">
    <property type="entry name" value="HAMP"/>
    <property type="match status" value="1"/>
</dbReference>
<dbReference type="SUPFAM" id="SSF47384">
    <property type="entry name" value="Homodimeric domain of signal transducing histidine kinase"/>
    <property type="match status" value="1"/>
</dbReference>
<dbReference type="EMBL" id="PUEV01000123">
    <property type="protein sequence ID" value="PQM49792.1"/>
    <property type="molecule type" value="Genomic_DNA"/>
</dbReference>
<dbReference type="PROSITE" id="PS50109">
    <property type="entry name" value="HIS_KIN"/>
    <property type="match status" value="1"/>
</dbReference>
<evidence type="ECO:0000256" key="5">
    <source>
        <dbReference type="ARBA" id="ARBA00022553"/>
    </source>
</evidence>
<dbReference type="SMART" id="SM00304">
    <property type="entry name" value="HAMP"/>
    <property type="match status" value="1"/>
</dbReference>
<comment type="subcellular location">
    <subcellularLocation>
        <location evidence="2">Cell membrane</location>
        <topology evidence="2">Multi-pass membrane protein</topology>
    </subcellularLocation>
</comment>
<protein>
    <recommendedName>
        <fullName evidence="14">Sensor histidine kinase MtrB</fullName>
        <ecNumber evidence="3">2.7.13.3</ecNumber>
    </recommendedName>
</protein>
<evidence type="ECO:0000313" key="20">
    <source>
        <dbReference type="Proteomes" id="UP000237911"/>
    </source>
</evidence>
<dbReference type="GO" id="GO:0005886">
    <property type="term" value="C:plasma membrane"/>
    <property type="evidence" value="ECO:0007669"/>
    <property type="project" value="UniProtKB-SubCell"/>
</dbReference>
<dbReference type="GO" id="GO:0005524">
    <property type="term" value="F:ATP binding"/>
    <property type="evidence" value="ECO:0007669"/>
    <property type="project" value="UniProtKB-KW"/>
</dbReference>
<keyword evidence="11 16" id="KW-1133">Transmembrane helix</keyword>
<evidence type="ECO:0000256" key="14">
    <source>
        <dbReference type="ARBA" id="ARBA00035305"/>
    </source>
</evidence>
<evidence type="ECO:0000256" key="11">
    <source>
        <dbReference type="ARBA" id="ARBA00022989"/>
    </source>
</evidence>
<comment type="catalytic activity">
    <reaction evidence="1">
        <text>ATP + protein L-histidine = ADP + protein N-phospho-L-histidine.</text>
        <dbReference type="EC" id="2.7.13.3"/>
    </reaction>
</comment>
<dbReference type="RefSeq" id="WP_046285646.1">
    <property type="nucleotide sequence ID" value="NZ_CP092430.2"/>
</dbReference>
<keyword evidence="13 16" id="KW-0472">Membrane</keyword>
<dbReference type="InterPro" id="IPR003661">
    <property type="entry name" value="HisK_dim/P_dom"/>
</dbReference>
<dbReference type="CDD" id="cd00075">
    <property type="entry name" value="HATPase"/>
    <property type="match status" value="1"/>
</dbReference>
<evidence type="ECO:0000256" key="9">
    <source>
        <dbReference type="ARBA" id="ARBA00022777"/>
    </source>
</evidence>
<evidence type="ECO:0000256" key="4">
    <source>
        <dbReference type="ARBA" id="ARBA00022475"/>
    </source>
</evidence>
<dbReference type="Pfam" id="PF00512">
    <property type="entry name" value="HisKA"/>
    <property type="match status" value="1"/>
</dbReference>
<feature type="transmembrane region" description="Helical" evidence="16">
    <location>
        <begin position="34"/>
        <end position="57"/>
    </location>
</feature>
<dbReference type="CDD" id="cd06225">
    <property type="entry name" value="HAMP"/>
    <property type="match status" value="1"/>
</dbReference>
<dbReference type="SMART" id="SM00388">
    <property type="entry name" value="HisKA"/>
    <property type="match status" value="1"/>
</dbReference>
<evidence type="ECO:0000256" key="8">
    <source>
        <dbReference type="ARBA" id="ARBA00022741"/>
    </source>
</evidence>
<evidence type="ECO:0000256" key="3">
    <source>
        <dbReference type="ARBA" id="ARBA00012438"/>
    </source>
</evidence>
<organism evidence="19 20">
    <name type="scientific">Mycolicibacter virginiensis</name>
    <dbReference type="NCBI Taxonomy" id="1795032"/>
    <lineage>
        <taxon>Bacteria</taxon>
        <taxon>Bacillati</taxon>
        <taxon>Actinomycetota</taxon>
        <taxon>Actinomycetes</taxon>
        <taxon>Mycobacteriales</taxon>
        <taxon>Mycobacteriaceae</taxon>
        <taxon>Mycolicibacter</taxon>
    </lineage>
</organism>
<dbReference type="InterPro" id="IPR003594">
    <property type="entry name" value="HATPase_dom"/>
</dbReference>
<comment type="caution">
    <text evidence="19">The sequence shown here is derived from an EMBL/GenBank/DDBJ whole genome shotgun (WGS) entry which is preliminary data.</text>
</comment>
<dbReference type="PRINTS" id="PR00344">
    <property type="entry name" value="BCTRLSENSOR"/>
</dbReference>
<evidence type="ECO:0000256" key="2">
    <source>
        <dbReference type="ARBA" id="ARBA00004651"/>
    </source>
</evidence>
<gene>
    <name evidence="19" type="ORF">C5U48_23665</name>
</gene>
<keyword evidence="4" id="KW-1003">Cell membrane</keyword>
<dbReference type="InterPro" id="IPR036097">
    <property type="entry name" value="HisK_dim/P_sf"/>
</dbReference>
<dbReference type="PANTHER" id="PTHR43547:SF2">
    <property type="entry name" value="HYBRID SIGNAL TRANSDUCTION HISTIDINE KINASE C"/>
    <property type="match status" value="1"/>
</dbReference>
<accession>A0A9X7NWB8</accession>
<evidence type="ECO:0000256" key="12">
    <source>
        <dbReference type="ARBA" id="ARBA00023012"/>
    </source>
</evidence>
<evidence type="ECO:0000256" key="7">
    <source>
        <dbReference type="ARBA" id="ARBA00022692"/>
    </source>
</evidence>
<keyword evidence="5" id="KW-0597">Phosphoprotein</keyword>
<dbReference type="Gene3D" id="1.10.287.130">
    <property type="match status" value="1"/>
</dbReference>
<dbReference type="Gene3D" id="6.10.340.10">
    <property type="match status" value="1"/>
</dbReference>
<evidence type="ECO:0000256" key="16">
    <source>
        <dbReference type="SAM" id="Phobius"/>
    </source>
</evidence>
<keyword evidence="8" id="KW-0547">Nucleotide-binding</keyword>
<evidence type="ECO:0000256" key="15">
    <source>
        <dbReference type="SAM" id="MobiDB-lite"/>
    </source>
</evidence>
<dbReference type="Proteomes" id="UP000237911">
    <property type="component" value="Unassembled WGS sequence"/>
</dbReference>
<dbReference type="Pfam" id="PF02518">
    <property type="entry name" value="HATPase_c"/>
    <property type="match status" value="1"/>
</dbReference>
<keyword evidence="20" id="KW-1185">Reference proteome</keyword>
<dbReference type="NCBIfam" id="NF040691">
    <property type="entry name" value="MtrAB_MtrB"/>
    <property type="match status" value="1"/>
</dbReference>
<keyword evidence="10" id="KW-0067">ATP-binding</keyword>
<dbReference type="PROSITE" id="PS50885">
    <property type="entry name" value="HAMP"/>
    <property type="match status" value="1"/>
</dbReference>
<keyword evidence="7 16" id="KW-0812">Transmembrane</keyword>
<dbReference type="InterPro" id="IPR047669">
    <property type="entry name" value="MtrAB_MtrB"/>
</dbReference>
<name>A0A9X7NWB8_9MYCO</name>
<dbReference type="GO" id="GO:0000155">
    <property type="term" value="F:phosphorelay sensor kinase activity"/>
    <property type="evidence" value="ECO:0007669"/>
    <property type="project" value="InterPro"/>
</dbReference>
<evidence type="ECO:0000256" key="1">
    <source>
        <dbReference type="ARBA" id="ARBA00000085"/>
    </source>
</evidence>
<dbReference type="AlphaFoldDB" id="A0A9X7NWB8"/>
<dbReference type="SUPFAM" id="SSF55874">
    <property type="entry name" value="ATPase domain of HSP90 chaperone/DNA topoisomerase II/histidine kinase"/>
    <property type="match status" value="1"/>
</dbReference>
<dbReference type="SMART" id="SM00387">
    <property type="entry name" value="HATPase_c"/>
    <property type="match status" value="1"/>
</dbReference>
<dbReference type="EC" id="2.7.13.3" evidence="3"/>
<feature type="domain" description="Histidine kinase" evidence="17">
    <location>
        <begin position="298"/>
        <end position="515"/>
    </location>
</feature>
<dbReference type="SUPFAM" id="SSF158472">
    <property type="entry name" value="HAMP domain-like"/>
    <property type="match status" value="1"/>
</dbReference>